<evidence type="ECO:0000313" key="2">
    <source>
        <dbReference type="EMBL" id="KAK5090132.1"/>
    </source>
</evidence>
<evidence type="ECO:0008006" key="4">
    <source>
        <dbReference type="Google" id="ProtNLM"/>
    </source>
</evidence>
<dbReference type="PANTHER" id="PTHR35179:SF2">
    <property type="entry name" value="START DOMAIN-CONTAINING PROTEIN"/>
    <property type="match status" value="1"/>
</dbReference>
<keyword evidence="3" id="KW-1185">Reference proteome</keyword>
<evidence type="ECO:0000313" key="3">
    <source>
        <dbReference type="Proteomes" id="UP001309876"/>
    </source>
</evidence>
<feature type="compositionally biased region" description="Basic and acidic residues" evidence="1">
    <location>
        <begin position="61"/>
        <end position="75"/>
    </location>
</feature>
<name>A0AAN7Y992_9EURO</name>
<organism evidence="2 3">
    <name type="scientific">Lithohypha guttulata</name>
    <dbReference type="NCBI Taxonomy" id="1690604"/>
    <lineage>
        <taxon>Eukaryota</taxon>
        <taxon>Fungi</taxon>
        <taxon>Dikarya</taxon>
        <taxon>Ascomycota</taxon>
        <taxon>Pezizomycotina</taxon>
        <taxon>Eurotiomycetes</taxon>
        <taxon>Chaetothyriomycetidae</taxon>
        <taxon>Chaetothyriales</taxon>
        <taxon>Trichomeriaceae</taxon>
        <taxon>Lithohypha</taxon>
    </lineage>
</organism>
<comment type="caution">
    <text evidence="2">The sequence shown here is derived from an EMBL/GenBank/DDBJ whole genome shotgun (WGS) entry which is preliminary data.</text>
</comment>
<accession>A0AAN7Y992</accession>
<protein>
    <recommendedName>
        <fullName evidence="4">Geranylgeranyl pyrophosphate synthetase</fullName>
    </recommendedName>
</protein>
<reference evidence="2 3" key="1">
    <citation type="submission" date="2023-08" db="EMBL/GenBank/DDBJ databases">
        <title>Black Yeasts Isolated from many extreme environments.</title>
        <authorList>
            <person name="Coleine C."/>
            <person name="Stajich J.E."/>
            <person name="Selbmann L."/>
        </authorList>
    </citation>
    <scope>NUCLEOTIDE SEQUENCE [LARGE SCALE GENOMIC DNA]</scope>
    <source>
        <strain evidence="2 3">CCFEE 5910</strain>
    </source>
</reference>
<dbReference type="PANTHER" id="PTHR35179">
    <property type="entry name" value="PROTEIN CBG02620"/>
    <property type="match status" value="1"/>
</dbReference>
<gene>
    <name evidence="2" type="ORF">LTR05_000301</name>
</gene>
<feature type="region of interest" description="Disordered" evidence="1">
    <location>
        <begin position="54"/>
        <end position="83"/>
    </location>
</feature>
<proteinExistence type="predicted"/>
<dbReference type="EMBL" id="JAVRRJ010000001">
    <property type="protein sequence ID" value="KAK5090132.1"/>
    <property type="molecule type" value="Genomic_DNA"/>
</dbReference>
<evidence type="ECO:0000256" key="1">
    <source>
        <dbReference type="SAM" id="MobiDB-lite"/>
    </source>
</evidence>
<dbReference type="Proteomes" id="UP001309876">
    <property type="component" value="Unassembled WGS sequence"/>
</dbReference>
<sequence>MAHVVPGPRKIHSISSAEIPSIVENGKPSVITGVEVLTSFNWLNAESPTILIPGCPPKYTEPSRDTELRRDEGSKVNDASSEHYSAYPPEPAVRALLHTRPSYSDVEVDIFGCGNTFTSLLYFVSDIERDFRFSVQRIGKTLFLVRQTFVTDIDFGVSRGYNRAFAKAYTIWEGDAKNSNSHQRVLRYDLAGFKCVVRGECDAYLPDKLHEFQSRQPACEASEKHEEKTEAGCSSTAAQEKVLTSTASLTLLSGGCDIPHDALVSIETRASYNQRDPARGYQLPRLWLRRTPNLMTAIHVFGIFEKHNRSIRNVKAGVKAWETENTETISKLRNILQKLVEISSIDDQDRIEVRRRSSGPLEIWSARPGWSALPEELRARWTDAMSEDTVRPSMNDGAM</sequence>
<dbReference type="AlphaFoldDB" id="A0AAN7Y992"/>